<gene>
    <name evidence="2" type="ORF">ODALV1_LOCUS8530</name>
</gene>
<name>A0ABP1QCV2_9HEXA</name>
<organism evidence="2 3">
    <name type="scientific">Orchesella dallaii</name>
    <dbReference type="NCBI Taxonomy" id="48710"/>
    <lineage>
        <taxon>Eukaryota</taxon>
        <taxon>Metazoa</taxon>
        <taxon>Ecdysozoa</taxon>
        <taxon>Arthropoda</taxon>
        <taxon>Hexapoda</taxon>
        <taxon>Collembola</taxon>
        <taxon>Entomobryomorpha</taxon>
        <taxon>Entomobryoidea</taxon>
        <taxon>Orchesellidae</taxon>
        <taxon>Orchesellinae</taxon>
        <taxon>Orchesella</taxon>
    </lineage>
</organism>
<evidence type="ECO:0000313" key="2">
    <source>
        <dbReference type="EMBL" id="CAL8093573.1"/>
    </source>
</evidence>
<comment type="caution">
    <text evidence="2">The sequence shown here is derived from an EMBL/GenBank/DDBJ whole genome shotgun (WGS) entry which is preliminary data.</text>
</comment>
<accession>A0ABP1QCV2</accession>
<sequence length="344" mass="39292">MAKTPNRIRRDAHFRSPHAYHLAVAAELDTSGNGLHRVRRVVSDAASHNEGYLDVAFSDDFEPPTTAEPIRFTHNDKEFEIVEQLNKGVQTDPAESSEGDEIMQRNVPRTKGFSNISKATATDPQRHPQPQQANNNKQQQTNHDLTERIELKRQKAVAVGNDESERHYYTRPVQENRSVGEQFGSMSRDNGVQACIYDMMYAEKCQQTFQNTKCTKKSTPTHQDQRIISECKLKTGISARFQPATSCNVICPPILPNEPSRGHLNICREDFRTLSRCAHLTWTDVIECTENRCTSSGSDENQDQCCRRVDNNYEPNLSDNCPVQRNYACRVPSARDKKSWFSWW</sequence>
<evidence type="ECO:0000313" key="3">
    <source>
        <dbReference type="Proteomes" id="UP001642540"/>
    </source>
</evidence>
<reference evidence="2 3" key="1">
    <citation type="submission" date="2024-08" db="EMBL/GenBank/DDBJ databases">
        <authorList>
            <person name="Cucini C."/>
            <person name="Frati F."/>
        </authorList>
    </citation>
    <scope>NUCLEOTIDE SEQUENCE [LARGE SCALE GENOMIC DNA]</scope>
</reference>
<feature type="compositionally biased region" description="Low complexity" evidence="1">
    <location>
        <begin position="129"/>
        <end position="142"/>
    </location>
</feature>
<feature type="region of interest" description="Disordered" evidence="1">
    <location>
        <begin position="89"/>
        <end position="142"/>
    </location>
</feature>
<dbReference type="Proteomes" id="UP001642540">
    <property type="component" value="Unassembled WGS sequence"/>
</dbReference>
<proteinExistence type="predicted"/>
<feature type="compositionally biased region" description="Polar residues" evidence="1">
    <location>
        <begin position="112"/>
        <end position="123"/>
    </location>
</feature>
<dbReference type="EMBL" id="CAXLJM020000026">
    <property type="protein sequence ID" value="CAL8093573.1"/>
    <property type="molecule type" value="Genomic_DNA"/>
</dbReference>
<evidence type="ECO:0000256" key="1">
    <source>
        <dbReference type="SAM" id="MobiDB-lite"/>
    </source>
</evidence>
<protein>
    <submittedName>
        <fullName evidence="2">Uncharacterized protein</fullName>
    </submittedName>
</protein>
<keyword evidence="3" id="KW-1185">Reference proteome</keyword>